<dbReference type="Pfam" id="PF13187">
    <property type="entry name" value="Fer4_9"/>
    <property type="match status" value="1"/>
</dbReference>
<feature type="binding site" evidence="10">
    <location>
        <position position="50"/>
    </location>
    <ligand>
        <name>[4Fe-4S] cluster</name>
        <dbReference type="ChEBI" id="CHEBI:49883"/>
        <label>1</label>
    </ligand>
</feature>
<dbReference type="Proteomes" id="UP000236151">
    <property type="component" value="Unassembled WGS sequence"/>
</dbReference>
<evidence type="ECO:0000313" key="15">
    <source>
        <dbReference type="Proteomes" id="UP000236151"/>
    </source>
</evidence>
<dbReference type="AlphaFoldDB" id="A0A2K2FAI5"/>
<feature type="binding site" evidence="10">
    <location>
        <position position="142"/>
    </location>
    <ligand>
        <name>[4Fe-4S] cluster</name>
        <dbReference type="ChEBI" id="CHEBI:49883"/>
        <label>2</label>
    </ligand>
</feature>
<keyword evidence="1 10" id="KW-0813">Transport</keyword>
<keyword evidence="8 10" id="KW-0411">Iron-sulfur</keyword>
<feature type="domain" description="4Fe-4S ferredoxin-type" evidence="12">
    <location>
        <begin position="162"/>
        <end position="191"/>
    </location>
</feature>
<dbReference type="HAMAP" id="MF_00463">
    <property type="entry name" value="RsxB_RnfB"/>
    <property type="match status" value="1"/>
</dbReference>
<comment type="subunit">
    <text evidence="10">The complex is composed of six subunits: RnfA, RnfB, RnfC, RnfD, RnfE and RnfG.</text>
</comment>
<feature type="domain" description="4Fe-4S" evidence="13">
    <location>
        <begin position="33"/>
        <end position="92"/>
    </location>
</feature>
<accession>A0A2K2FAI5</accession>
<dbReference type="OrthoDB" id="9789936at2"/>
<evidence type="ECO:0000256" key="10">
    <source>
        <dbReference type="HAMAP-Rule" id="MF_00463"/>
    </source>
</evidence>
<keyword evidence="6 10" id="KW-0249">Electron transport</keyword>
<dbReference type="SUPFAM" id="SSF54862">
    <property type="entry name" value="4Fe-4S ferredoxins"/>
    <property type="match status" value="1"/>
</dbReference>
<name>A0A2K2FAI5_9CLOT</name>
<evidence type="ECO:0000256" key="6">
    <source>
        <dbReference type="ARBA" id="ARBA00022982"/>
    </source>
</evidence>
<evidence type="ECO:0000256" key="3">
    <source>
        <dbReference type="ARBA" id="ARBA00022723"/>
    </source>
</evidence>
<evidence type="ECO:0000259" key="13">
    <source>
        <dbReference type="PROSITE" id="PS51656"/>
    </source>
</evidence>
<keyword evidence="11" id="KW-1133">Transmembrane helix</keyword>
<proteinExistence type="inferred from homology"/>
<sequence>MLLDIIIPASIVSGMGLVFGLGLAYASKKFEVKVDDRIAQVREVLPGANCGACGQTGCDGFAEGVVEGRCKVNGCPVGGDEVAKKIGEILGVKADKVEPRVARVMCAGTYDKCRTKFSYSGIDDCAAAASLFGGPSSCSYGCVGMGTCVKACAFGAISIENGVAIVDESKCTACTKCVAACPKHIIEIVPLHSQYTVRCRSYDKGAVTRKNCDVGCIGCTKCVKACPRNAIAMDGALAKINPELCDNCGECIKVCPSGSINRYVCVIESDASA</sequence>
<feature type="binding site" evidence="10">
    <location>
        <position position="148"/>
    </location>
    <ligand>
        <name>[4Fe-4S] cluster</name>
        <dbReference type="ChEBI" id="CHEBI:49883"/>
        <label>2</label>
    </ligand>
</feature>
<dbReference type="InterPro" id="IPR010207">
    <property type="entry name" value="Elect_transpt_cplx_RnfB/RsxB"/>
</dbReference>
<keyword evidence="11" id="KW-0812">Transmembrane</keyword>
<dbReference type="Gene3D" id="3.30.70.20">
    <property type="match status" value="2"/>
</dbReference>
<dbReference type="InterPro" id="IPR017896">
    <property type="entry name" value="4Fe4S_Fe-S-bd"/>
</dbReference>
<dbReference type="InterPro" id="IPR050395">
    <property type="entry name" value="4Fe4S_Ferredoxin_RnfB"/>
</dbReference>
<dbReference type="InterPro" id="IPR011005">
    <property type="entry name" value="Dihydropteroate_synth-like_sf"/>
</dbReference>
<dbReference type="RefSeq" id="WP_103082327.1">
    <property type="nucleotide sequence ID" value="NZ_CP021850.1"/>
</dbReference>
<dbReference type="EMBL" id="NIOJ01000040">
    <property type="protein sequence ID" value="PNT97120.1"/>
    <property type="molecule type" value="Genomic_DNA"/>
</dbReference>
<dbReference type="PANTHER" id="PTHR43560">
    <property type="entry name" value="ION-TRANSLOCATING OXIDOREDUCTASE COMPLEX SUBUNIT B"/>
    <property type="match status" value="1"/>
</dbReference>
<dbReference type="InterPro" id="IPR017900">
    <property type="entry name" value="4Fe4S_Fe_S_CS"/>
</dbReference>
<feature type="binding site" evidence="10">
    <location>
        <position position="75"/>
    </location>
    <ligand>
        <name>[4Fe-4S] cluster</name>
        <dbReference type="ChEBI" id="CHEBI:49883"/>
        <label>1</label>
    </ligand>
</feature>
<keyword evidence="9 10" id="KW-0472">Membrane</keyword>
<feature type="binding site" evidence="10">
    <location>
        <position position="58"/>
    </location>
    <ligand>
        <name>[4Fe-4S] cluster</name>
        <dbReference type="ChEBI" id="CHEBI:49883"/>
        <label>1</label>
    </ligand>
</feature>
<feature type="binding site" evidence="10">
    <location>
        <position position="53"/>
    </location>
    <ligand>
        <name>[4Fe-4S] cluster</name>
        <dbReference type="ChEBI" id="CHEBI:49883"/>
        <label>1</label>
    </ligand>
</feature>
<comment type="caution">
    <text evidence="10">Lacks conserved residue(s) required for the propagation of feature annotation.</text>
</comment>
<feature type="domain" description="4Fe-4S ferredoxin-type" evidence="12">
    <location>
        <begin position="205"/>
        <end position="236"/>
    </location>
</feature>
<dbReference type="GO" id="GO:0051539">
    <property type="term" value="F:4 iron, 4 sulfur cluster binding"/>
    <property type="evidence" value="ECO:0007669"/>
    <property type="project" value="UniProtKB-UniRule"/>
</dbReference>
<comment type="similarity">
    <text evidence="10">Belongs to the 4Fe4S bacterial-type ferredoxin family. RnfB subfamily.</text>
</comment>
<gene>
    <name evidence="10" type="primary">rnfB</name>
    <name evidence="14" type="ORF">CDQ84_13830</name>
</gene>
<evidence type="ECO:0000313" key="14">
    <source>
        <dbReference type="EMBL" id="PNT97120.1"/>
    </source>
</evidence>
<evidence type="ECO:0000256" key="4">
    <source>
        <dbReference type="ARBA" id="ARBA00022737"/>
    </source>
</evidence>
<keyword evidence="10" id="KW-1003">Cell membrane</keyword>
<keyword evidence="5 10" id="KW-1278">Translocase</keyword>
<dbReference type="PROSITE" id="PS51379">
    <property type="entry name" value="4FE4S_FER_2"/>
    <property type="match status" value="3"/>
</dbReference>
<evidence type="ECO:0000256" key="7">
    <source>
        <dbReference type="ARBA" id="ARBA00023004"/>
    </source>
</evidence>
<feature type="region of interest" description="Hydrophobic" evidence="10">
    <location>
        <begin position="1"/>
        <end position="27"/>
    </location>
</feature>
<dbReference type="GO" id="GO:0022900">
    <property type="term" value="P:electron transport chain"/>
    <property type="evidence" value="ECO:0007669"/>
    <property type="project" value="UniProtKB-UniRule"/>
</dbReference>
<evidence type="ECO:0000256" key="2">
    <source>
        <dbReference type="ARBA" id="ARBA00022485"/>
    </source>
</evidence>
<comment type="function">
    <text evidence="10">Part of a membrane-bound complex that couples electron transfer with translocation of ions across the membrane.</text>
</comment>
<feature type="binding site" evidence="10">
    <location>
        <position position="174"/>
    </location>
    <ligand>
        <name>[4Fe-4S] cluster</name>
        <dbReference type="ChEBI" id="CHEBI:49883"/>
        <label>3</label>
    </ligand>
</feature>
<dbReference type="GO" id="GO:0009055">
    <property type="term" value="F:electron transfer activity"/>
    <property type="evidence" value="ECO:0007669"/>
    <property type="project" value="InterPro"/>
</dbReference>
<feature type="binding site" evidence="10">
    <location>
        <position position="181"/>
    </location>
    <ligand>
        <name>[4Fe-4S] cluster</name>
        <dbReference type="ChEBI" id="CHEBI:49883"/>
        <label>2</label>
    </ligand>
</feature>
<dbReference type="GO" id="GO:0005886">
    <property type="term" value="C:plasma membrane"/>
    <property type="evidence" value="ECO:0007669"/>
    <property type="project" value="UniProtKB-SubCell"/>
</dbReference>
<keyword evidence="15" id="KW-1185">Reference proteome</keyword>
<dbReference type="PROSITE" id="PS51656">
    <property type="entry name" value="4FE4S"/>
    <property type="match status" value="1"/>
</dbReference>
<organism evidence="14 15">
    <name type="scientific">Clostridium thermosuccinogenes</name>
    <dbReference type="NCBI Taxonomy" id="84032"/>
    <lineage>
        <taxon>Bacteria</taxon>
        <taxon>Bacillati</taxon>
        <taxon>Bacillota</taxon>
        <taxon>Clostridia</taxon>
        <taxon>Eubacteriales</taxon>
        <taxon>Clostridiaceae</taxon>
        <taxon>Clostridium</taxon>
    </lineage>
</organism>
<evidence type="ECO:0000256" key="11">
    <source>
        <dbReference type="SAM" id="Phobius"/>
    </source>
</evidence>
<comment type="cofactor">
    <cofactor evidence="10">
        <name>[4Fe-4S] cluster</name>
        <dbReference type="ChEBI" id="CHEBI:49883"/>
    </cofactor>
    <text evidence="10">Binds 3 [4Fe-4S] clusters.</text>
</comment>
<comment type="subcellular location">
    <subcellularLocation>
        <location evidence="10">Cell membrane</location>
    </subcellularLocation>
</comment>
<dbReference type="Gene3D" id="3.20.20.20">
    <property type="entry name" value="Dihydropteroate synthase-like"/>
    <property type="match status" value="1"/>
</dbReference>
<reference evidence="14 15" key="1">
    <citation type="submission" date="2017-06" db="EMBL/GenBank/DDBJ databases">
        <title>Investigating the central metabolism of Clostridium thermosuccinogenes.</title>
        <authorList>
            <person name="Koendjbiharie J.G."/>
            <person name="van Kranenburg R."/>
        </authorList>
    </citation>
    <scope>NUCLEOTIDE SEQUENCE [LARGE SCALE GENOMIC DNA]</scope>
    <source>
        <strain evidence="14 15">DSM 5806</strain>
    </source>
</reference>
<evidence type="ECO:0000256" key="5">
    <source>
        <dbReference type="ARBA" id="ARBA00022967"/>
    </source>
</evidence>
<dbReference type="Pfam" id="PF12838">
    <property type="entry name" value="Fer4_7"/>
    <property type="match status" value="1"/>
</dbReference>
<feature type="binding site" evidence="10">
    <location>
        <position position="171"/>
    </location>
    <ligand>
        <name>[4Fe-4S] cluster</name>
        <dbReference type="ChEBI" id="CHEBI:49883"/>
        <label>3</label>
    </ligand>
</feature>
<dbReference type="EC" id="7.-.-.-" evidence="10"/>
<evidence type="ECO:0000256" key="8">
    <source>
        <dbReference type="ARBA" id="ARBA00023014"/>
    </source>
</evidence>
<dbReference type="Pfam" id="PF04060">
    <property type="entry name" value="FeS"/>
    <property type="match status" value="1"/>
</dbReference>
<dbReference type="KEGG" id="cthd:CDO33_18755"/>
<evidence type="ECO:0000256" key="1">
    <source>
        <dbReference type="ARBA" id="ARBA00022448"/>
    </source>
</evidence>
<evidence type="ECO:0000256" key="9">
    <source>
        <dbReference type="ARBA" id="ARBA00023136"/>
    </source>
</evidence>
<protein>
    <recommendedName>
        <fullName evidence="10">Ion-translocating oxidoreductase complex subunit B</fullName>
        <ecNumber evidence="10">7.-.-.-</ecNumber>
    </recommendedName>
    <alternativeName>
        <fullName evidence="10">Rnf electron transport complex subunit B</fullName>
    </alternativeName>
</protein>
<evidence type="ECO:0000259" key="12">
    <source>
        <dbReference type="PROSITE" id="PS51379"/>
    </source>
</evidence>
<feature type="transmembrane region" description="Helical" evidence="11">
    <location>
        <begin position="6"/>
        <end position="27"/>
    </location>
</feature>
<dbReference type="PANTHER" id="PTHR43560:SF1">
    <property type="entry name" value="ION-TRANSLOCATING OXIDOREDUCTASE COMPLEX SUBUNIT B"/>
    <property type="match status" value="1"/>
</dbReference>
<dbReference type="GO" id="GO:0046872">
    <property type="term" value="F:metal ion binding"/>
    <property type="evidence" value="ECO:0007669"/>
    <property type="project" value="UniProtKB-KW"/>
</dbReference>
<feature type="domain" description="4Fe-4S ferredoxin-type" evidence="12">
    <location>
        <begin position="238"/>
        <end position="266"/>
    </location>
</feature>
<dbReference type="InterPro" id="IPR007202">
    <property type="entry name" value="4Fe-4S_dom"/>
</dbReference>
<dbReference type="PROSITE" id="PS00198">
    <property type="entry name" value="4FE4S_FER_1"/>
    <property type="match status" value="3"/>
</dbReference>
<feature type="binding site" evidence="10">
    <location>
        <position position="138"/>
    </location>
    <ligand>
        <name>[4Fe-4S] cluster</name>
        <dbReference type="ChEBI" id="CHEBI:49883"/>
        <label>2</label>
    </ligand>
</feature>
<comment type="caution">
    <text evidence="14">The sequence shown here is derived from an EMBL/GenBank/DDBJ whole genome shotgun (WGS) entry which is preliminary data.</text>
</comment>
<feature type="binding site" evidence="10">
    <location>
        <position position="177"/>
    </location>
    <ligand>
        <name>[4Fe-4S] cluster</name>
        <dbReference type="ChEBI" id="CHEBI:49883"/>
        <label>3</label>
    </ligand>
</feature>
<feature type="binding site" evidence="10">
    <location>
        <position position="152"/>
    </location>
    <ligand>
        <name>[4Fe-4S] cluster</name>
        <dbReference type="ChEBI" id="CHEBI:49883"/>
        <label>3</label>
    </ligand>
</feature>
<dbReference type="CDD" id="cd10549">
    <property type="entry name" value="MtMvhB_like"/>
    <property type="match status" value="1"/>
</dbReference>
<keyword evidence="4 10" id="KW-0677">Repeat</keyword>
<keyword evidence="2 10" id="KW-0004">4Fe-4S</keyword>
<dbReference type="NCBIfam" id="TIGR01944">
    <property type="entry name" value="rnfB"/>
    <property type="match status" value="1"/>
</dbReference>
<keyword evidence="7 10" id="KW-0408">Iron</keyword>
<keyword evidence="3 10" id="KW-0479">Metal-binding</keyword>